<feature type="region of interest" description="Disordered" evidence="2">
    <location>
        <begin position="556"/>
        <end position="579"/>
    </location>
</feature>
<evidence type="ECO:0000256" key="1">
    <source>
        <dbReference type="PROSITE-ProRule" id="PRU00339"/>
    </source>
</evidence>
<organism evidence="3 4">
    <name type="scientific">Drosophila navojoa</name>
    <name type="common">Fruit fly</name>
    <dbReference type="NCBI Taxonomy" id="7232"/>
    <lineage>
        <taxon>Eukaryota</taxon>
        <taxon>Metazoa</taxon>
        <taxon>Ecdysozoa</taxon>
        <taxon>Arthropoda</taxon>
        <taxon>Hexapoda</taxon>
        <taxon>Insecta</taxon>
        <taxon>Pterygota</taxon>
        <taxon>Neoptera</taxon>
        <taxon>Endopterygota</taxon>
        <taxon>Diptera</taxon>
        <taxon>Brachycera</taxon>
        <taxon>Muscomorpha</taxon>
        <taxon>Ephydroidea</taxon>
        <taxon>Drosophilidae</taxon>
        <taxon>Drosophila</taxon>
    </lineage>
</organism>
<dbReference type="STRING" id="7232.A0A484BJM4"/>
<feature type="repeat" description="TPR" evidence="1">
    <location>
        <begin position="30"/>
        <end position="63"/>
    </location>
</feature>
<reference evidence="3 4" key="1">
    <citation type="journal article" date="2019" name="J. Hered.">
        <title>An Improved Genome Assembly for Drosophila navojoa, the Basal Species in the mojavensis Cluster.</title>
        <authorList>
            <person name="Vanderlinde T."/>
            <person name="Dupim E.G."/>
            <person name="Nazario-Yepiz N.O."/>
            <person name="Carvalho A.B."/>
        </authorList>
    </citation>
    <scope>NUCLEOTIDE SEQUENCE [LARGE SCALE GENOMIC DNA]</scope>
    <source>
        <strain evidence="3">Navoj_Jal97</strain>
        <tissue evidence="3">Whole organism</tissue>
    </source>
</reference>
<evidence type="ECO:0000313" key="3">
    <source>
        <dbReference type="EMBL" id="TDG47951.1"/>
    </source>
</evidence>
<dbReference type="Proteomes" id="UP000295192">
    <property type="component" value="Unassembled WGS sequence"/>
</dbReference>
<dbReference type="OMA" id="RMRFAEY"/>
<keyword evidence="1" id="KW-0802">TPR repeat</keyword>
<accession>A0A484BJM4</accession>
<name>A0A484BJM4_DRONA</name>
<protein>
    <submittedName>
        <fullName evidence="3">Uncharacterized protein</fullName>
    </submittedName>
</protein>
<dbReference type="AlphaFoldDB" id="A0A484BJM4"/>
<dbReference type="PROSITE" id="PS50005">
    <property type="entry name" value="TPR"/>
    <property type="match status" value="1"/>
</dbReference>
<gene>
    <name evidence="3" type="ORF">AWZ03_005569</name>
</gene>
<dbReference type="PANTHER" id="PTHR21391">
    <property type="entry name" value="AT04489P-RELATED"/>
    <property type="match status" value="1"/>
</dbReference>
<dbReference type="OrthoDB" id="7752111at2759"/>
<dbReference type="PANTHER" id="PTHR21391:SF0">
    <property type="entry name" value="AT04489P-RELATED"/>
    <property type="match status" value="1"/>
</dbReference>
<sequence>MFDRLSVPEAAIAKHLEPWEKIKWKDDQLHTIYNDWGTYFARNAKLNLGTKYFDAALKLSPENIDSLLKRSQVKRAKAAPMEGLADAMHSKTIFKRDNPRGSCREIDLEICDALLDSNQFEEALSFACTNMKDLTYSHALAMEKRIYLVNRIVNDVLSTETESSVYRLITSMMKDIATQPKYVKSECDVLSIVQKQPKILSPLEKKRLERRFKTFTQAYVNNSWMDVTFLKNLRDNPNLLLKQSVQSSEYLQNLTNERYHTLRNFTKMLHARQTMYSKQFPNKPSSRKIQEENFFRIQNQTRRNMFKMLQNIRALIRRNDLAKLTKFVANVMDSYVSIKTHRVMPWKFEFINEVLNYLGLARINEYKISSIYKSMGRSNLLDLFKISHHVSNLSNVITNDLGQIKREKFEDAKALLKQRMDQFETRLRFAKYTIERCYLYHEAAQAHLNSHSFDKCCQLARKAMDEAEKGRHYVWGALSALIACKAHTVLGKVEKQKQMLNEAFKYAKQLKNIDLILFIDICLRVNNEELELKTAFTYDGSGRRRLRRLMTSLDTSRDSSINTNSNSFAHEMPTGNSRE</sequence>
<comment type="caution">
    <text evidence="3">The sequence shown here is derived from an EMBL/GenBank/DDBJ whole genome shotgun (WGS) entry which is preliminary data.</text>
</comment>
<evidence type="ECO:0000313" key="4">
    <source>
        <dbReference type="Proteomes" id="UP000295192"/>
    </source>
</evidence>
<keyword evidence="4" id="KW-1185">Reference proteome</keyword>
<evidence type="ECO:0000256" key="2">
    <source>
        <dbReference type="SAM" id="MobiDB-lite"/>
    </source>
</evidence>
<proteinExistence type="predicted"/>
<dbReference type="EMBL" id="LSRL02000037">
    <property type="protein sequence ID" value="TDG47951.1"/>
    <property type="molecule type" value="Genomic_DNA"/>
</dbReference>
<dbReference type="InterPro" id="IPR019734">
    <property type="entry name" value="TPR_rpt"/>
</dbReference>